<proteinExistence type="predicted"/>
<evidence type="ECO:0008006" key="3">
    <source>
        <dbReference type="Google" id="ProtNLM"/>
    </source>
</evidence>
<dbReference type="KEGG" id="smaa:IT774_03815"/>
<evidence type="ECO:0000313" key="2">
    <source>
        <dbReference type="Proteomes" id="UP000595095"/>
    </source>
</evidence>
<organism evidence="1 2">
    <name type="scientific">Salinimonas marina</name>
    <dbReference type="NCBI Taxonomy" id="2785918"/>
    <lineage>
        <taxon>Bacteria</taxon>
        <taxon>Pseudomonadati</taxon>
        <taxon>Pseudomonadota</taxon>
        <taxon>Gammaproteobacteria</taxon>
        <taxon>Alteromonadales</taxon>
        <taxon>Alteromonadaceae</taxon>
        <taxon>Alteromonas/Salinimonas group</taxon>
        <taxon>Salinimonas</taxon>
    </lineage>
</organism>
<dbReference type="AlphaFoldDB" id="A0A7S9HDL3"/>
<keyword evidence="2" id="KW-1185">Reference proteome</keyword>
<gene>
    <name evidence="1" type="ORF">IT774_03815</name>
</gene>
<sequence>MLPKHGRIDCRVCFPEHVNDVFEPNTEWRMVNDPGAWGGNDKPEYLILGFSKGFTQAGMCNNNKFEDIAFAGIRERLTQALRAVGIMSDSEHVTENINNPSSKIAFGSLVRCSVSRIDSKKSEAGNGKVYSCTGPLITKSFEEIPEIISNCTRQYLIGLPESIKAVIFLSNSDKYVCGVQRIIENLYPKSFKRINPMCVEAEGKRWIHIAHASGLNGHFNTWLKTDLGPGLKRLQAIEGLN</sequence>
<protein>
    <recommendedName>
        <fullName evidence="3">Uracil-DNA glycosylase-like domain-containing protein</fullName>
    </recommendedName>
</protein>
<name>A0A7S9HDL3_9ALTE</name>
<evidence type="ECO:0000313" key="1">
    <source>
        <dbReference type="EMBL" id="QPG06335.1"/>
    </source>
</evidence>
<reference evidence="1 2" key="1">
    <citation type="submission" date="2020-11" db="EMBL/GenBank/DDBJ databases">
        <title>Complete genome sequence for Salinimonas sp. strain G2-b.</title>
        <authorList>
            <person name="Park S.-J."/>
        </authorList>
    </citation>
    <scope>NUCLEOTIDE SEQUENCE [LARGE SCALE GENOMIC DNA]</scope>
    <source>
        <strain evidence="1 2">G2-b</strain>
    </source>
</reference>
<dbReference type="RefSeq" id="WP_195811412.1">
    <property type="nucleotide sequence ID" value="NZ_CP064795.1"/>
</dbReference>
<dbReference type="EMBL" id="CP064795">
    <property type="protein sequence ID" value="QPG06335.1"/>
    <property type="molecule type" value="Genomic_DNA"/>
</dbReference>
<dbReference type="Proteomes" id="UP000595095">
    <property type="component" value="Chromosome"/>
</dbReference>
<accession>A0A7S9HDL3</accession>